<dbReference type="InterPro" id="IPR002611">
    <property type="entry name" value="IstB_ATP-bd"/>
</dbReference>
<accession>A0ABX8DFG0</accession>
<dbReference type="SMART" id="SM00382">
    <property type="entry name" value="AAA"/>
    <property type="match status" value="1"/>
</dbReference>
<dbReference type="RefSeq" id="WP_213681761.1">
    <property type="nucleotide sequence ID" value="NZ_CP074572.1"/>
</dbReference>
<dbReference type="InterPro" id="IPR027417">
    <property type="entry name" value="P-loop_NTPase"/>
</dbReference>
<gene>
    <name evidence="2" type="ORF">KHX94_18860</name>
</gene>
<keyword evidence="2" id="KW-0067">ATP-binding</keyword>
<keyword evidence="3" id="KW-1185">Reference proteome</keyword>
<dbReference type="PANTHER" id="PTHR30050:SF4">
    <property type="entry name" value="ATP-BINDING PROTEIN RV3427C IN INSERTION SEQUENCE-RELATED"/>
    <property type="match status" value="1"/>
</dbReference>
<proteinExistence type="predicted"/>
<dbReference type="PROSITE" id="PS51257">
    <property type="entry name" value="PROKAR_LIPOPROTEIN"/>
    <property type="match status" value="1"/>
</dbReference>
<evidence type="ECO:0000313" key="3">
    <source>
        <dbReference type="Proteomes" id="UP000676428"/>
    </source>
</evidence>
<evidence type="ECO:0000259" key="1">
    <source>
        <dbReference type="SMART" id="SM00382"/>
    </source>
</evidence>
<sequence length="166" mass="18581">MARDAAKRFADDFAEHASNGSGFMFMGSCGTGKNHLASAIAVDLMRRHHIVVMVSVMDLMARVRESYSGAVTEERLLADLCRPELLIIDEIGLQRDTLDERLWLTRIIDKRLQAKMPTGFITNLDTEGLKAMLGERAFDRLRDAVALRIKFNWPSHRGKGVDHAAA</sequence>
<evidence type="ECO:0000313" key="2">
    <source>
        <dbReference type="EMBL" id="QVK23120.1"/>
    </source>
</evidence>
<dbReference type="SUPFAM" id="SSF52540">
    <property type="entry name" value="P-loop containing nucleoside triphosphate hydrolases"/>
    <property type="match status" value="1"/>
</dbReference>
<dbReference type="Proteomes" id="UP000676428">
    <property type="component" value="Chromosome"/>
</dbReference>
<reference evidence="2 3" key="1">
    <citation type="journal article" date="2012" name="Int. J. Syst. Evol. Microbiol.">
        <title>Shewanella dokdonensis sp. nov., isolated from seawater.</title>
        <authorList>
            <person name="Sung H.R."/>
            <person name="Yoon J.H."/>
            <person name="Ghim S.Y."/>
        </authorList>
    </citation>
    <scope>NUCLEOTIDE SEQUENCE [LARGE SCALE GENOMIC DNA]</scope>
    <source>
        <strain evidence="2 3">DSM 23626</strain>
    </source>
</reference>
<dbReference type="GO" id="GO:0005524">
    <property type="term" value="F:ATP binding"/>
    <property type="evidence" value="ECO:0007669"/>
    <property type="project" value="UniProtKB-KW"/>
</dbReference>
<dbReference type="InterPro" id="IPR003593">
    <property type="entry name" value="AAA+_ATPase"/>
</dbReference>
<feature type="domain" description="AAA+ ATPase" evidence="1">
    <location>
        <begin position="19"/>
        <end position="148"/>
    </location>
</feature>
<dbReference type="EMBL" id="CP074572">
    <property type="protein sequence ID" value="QVK23120.1"/>
    <property type="molecule type" value="Genomic_DNA"/>
</dbReference>
<organism evidence="2 3">
    <name type="scientific">Shewanella dokdonensis</name>
    <dbReference type="NCBI Taxonomy" id="712036"/>
    <lineage>
        <taxon>Bacteria</taxon>
        <taxon>Pseudomonadati</taxon>
        <taxon>Pseudomonadota</taxon>
        <taxon>Gammaproteobacteria</taxon>
        <taxon>Alteromonadales</taxon>
        <taxon>Shewanellaceae</taxon>
        <taxon>Shewanella</taxon>
    </lineage>
</organism>
<protein>
    <submittedName>
        <fullName evidence="2">ATP-binding protein</fullName>
    </submittedName>
</protein>
<dbReference type="Pfam" id="PF01695">
    <property type="entry name" value="IstB_IS21"/>
    <property type="match status" value="1"/>
</dbReference>
<dbReference type="Gene3D" id="3.40.50.300">
    <property type="entry name" value="P-loop containing nucleotide triphosphate hydrolases"/>
    <property type="match status" value="1"/>
</dbReference>
<dbReference type="PANTHER" id="PTHR30050">
    <property type="entry name" value="CHROMOSOMAL REPLICATION INITIATOR PROTEIN DNAA"/>
    <property type="match status" value="1"/>
</dbReference>
<dbReference type="CDD" id="cd00009">
    <property type="entry name" value="AAA"/>
    <property type="match status" value="1"/>
</dbReference>
<keyword evidence="2" id="KW-0547">Nucleotide-binding</keyword>
<name>A0ABX8DFG0_9GAMM</name>